<protein>
    <recommendedName>
        <fullName evidence="4">Reverse transcriptase Ty1/copia-type domain-containing protein</fullName>
    </recommendedName>
</protein>
<gene>
    <name evidence="2" type="ORF">PR001_g10481</name>
</gene>
<dbReference type="Proteomes" id="UP000429607">
    <property type="component" value="Unassembled WGS sequence"/>
</dbReference>
<evidence type="ECO:0008006" key="4">
    <source>
        <dbReference type="Google" id="ProtNLM"/>
    </source>
</evidence>
<name>A0A6A3MM99_9STRA</name>
<proteinExistence type="predicted"/>
<organism evidence="2 3">
    <name type="scientific">Phytophthora rubi</name>
    <dbReference type="NCBI Taxonomy" id="129364"/>
    <lineage>
        <taxon>Eukaryota</taxon>
        <taxon>Sar</taxon>
        <taxon>Stramenopiles</taxon>
        <taxon>Oomycota</taxon>
        <taxon>Peronosporomycetes</taxon>
        <taxon>Peronosporales</taxon>
        <taxon>Peronosporaceae</taxon>
        <taxon>Phytophthora</taxon>
    </lineage>
</organism>
<feature type="signal peptide" evidence="1">
    <location>
        <begin position="1"/>
        <end position="18"/>
    </location>
</feature>
<keyword evidence="1" id="KW-0732">Signal</keyword>
<evidence type="ECO:0000313" key="2">
    <source>
        <dbReference type="EMBL" id="KAE9032722.1"/>
    </source>
</evidence>
<evidence type="ECO:0000256" key="1">
    <source>
        <dbReference type="SAM" id="SignalP"/>
    </source>
</evidence>
<evidence type="ECO:0000313" key="3">
    <source>
        <dbReference type="Proteomes" id="UP000429607"/>
    </source>
</evidence>
<reference evidence="2 3" key="1">
    <citation type="submission" date="2018-09" db="EMBL/GenBank/DDBJ databases">
        <title>Genomic investigation of the strawberry pathogen Phytophthora fragariae indicates pathogenicity is determined by transcriptional variation in three key races.</title>
        <authorList>
            <person name="Adams T.M."/>
            <person name="Armitage A.D."/>
            <person name="Sobczyk M.K."/>
            <person name="Bates H.J."/>
            <person name="Dunwell J.M."/>
            <person name="Nellist C.F."/>
            <person name="Harrison R.J."/>
        </authorList>
    </citation>
    <scope>NUCLEOTIDE SEQUENCE [LARGE SCALE GENOMIC DNA]</scope>
    <source>
        <strain evidence="2 3">SCRP249</strain>
    </source>
</reference>
<accession>A0A6A3MM99</accession>
<dbReference type="AlphaFoldDB" id="A0A6A3MM99"/>
<sequence>MSSLRFLFVLAAIRHVLVRQGDVPNAYLQAGLDKPIYMRPSPGMQIERGGGSCSRRACTD</sequence>
<comment type="caution">
    <text evidence="2">The sequence shown here is derived from an EMBL/GenBank/DDBJ whole genome shotgun (WGS) entry which is preliminary data.</text>
</comment>
<dbReference type="EMBL" id="QXFV01000616">
    <property type="protein sequence ID" value="KAE9032722.1"/>
    <property type="molecule type" value="Genomic_DNA"/>
</dbReference>
<feature type="chain" id="PRO_5025437331" description="Reverse transcriptase Ty1/copia-type domain-containing protein" evidence="1">
    <location>
        <begin position="19"/>
        <end position="60"/>
    </location>
</feature>